<dbReference type="PROSITE" id="PS51318">
    <property type="entry name" value="TAT"/>
    <property type="match status" value="1"/>
</dbReference>
<feature type="chain" id="PRO_5045288580" evidence="1">
    <location>
        <begin position="24"/>
        <end position="419"/>
    </location>
</feature>
<dbReference type="RefSeq" id="WP_191749051.1">
    <property type="nucleotide sequence ID" value="NZ_JACSQC010000009.1"/>
</dbReference>
<evidence type="ECO:0000313" key="3">
    <source>
        <dbReference type="Proteomes" id="UP000652763"/>
    </source>
</evidence>
<accession>A0ABR8YM09</accession>
<sequence length="419" mass="44993">MERRTFLKAAAAGSLALTLPSLAACGSSSSADQTGGDLEYWLWQDDATDQTWQQLADQFNGLNAGFKVNLQIIPLAQYQDKLLTALSSGGGPDACRFKDWWLGQFVGQNAIASLDDMVSKWDGQEDVLAELYATGKVPGSDSLYMLPHQFVTLYMYYRKSFFKDAGLDAPRTHEDVLRAAEKLTDASTGRFGIDVRGGAGGQDQWAAWMFSGGARMVDEAGNVVLDDPTAISVNQQYLDLQTKLNAAPPGSTTAAFAQVIANFQGGQTGMLIHHTGSLSALRSGLGDDLGVIPMPSKDPAAARTLGSMSGNVVLQSSKKQQQAFEWISWLATKDPMVKISTSKQGQLPVLKSAAEDPFFSGDEAYRVAIAAQAGALSWPAVKGTAAVANQTWSPAIQSAFLNQSTSEQMMKKLAEDLRR</sequence>
<dbReference type="CDD" id="cd13585">
    <property type="entry name" value="PBP2_TMBP_like"/>
    <property type="match status" value="1"/>
</dbReference>
<organism evidence="2 3">
    <name type="scientific">Arthrobacter pullicola</name>
    <dbReference type="NCBI Taxonomy" id="2762224"/>
    <lineage>
        <taxon>Bacteria</taxon>
        <taxon>Bacillati</taxon>
        <taxon>Actinomycetota</taxon>
        <taxon>Actinomycetes</taxon>
        <taxon>Micrococcales</taxon>
        <taxon>Micrococcaceae</taxon>
        <taxon>Arthrobacter</taxon>
    </lineage>
</organism>
<comment type="caution">
    <text evidence="2">The sequence shown here is derived from an EMBL/GenBank/DDBJ whole genome shotgun (WGS) entry which is preliminary data.</text>
</comment>
<reference evidence="2 3" key="1">
    <citation type="submission" date="2020-08" db="EMBL/GenBank/DDBJ databases">
        <title>A Genomic Blueprint of the Chicken Gut Microbiome.</title>
        <authorList>
            <person name="Gilroy R."/>
            <person name="Ravi A."/>
            <person name="Getino M."/>
            <person name="Pursley I."/>
            <person name="Horton D.L."/>
            <person name="Alikhan N.-F."/>
            <person name="Baker D."/>
            <person name="Gharbi K."/>
            <person name="Hall N."/>
            <person name="Watson M."/>
            <person name="Adriaenssens E.M."/>
            <person name="Foster-Nyarko E."/>
            <person name="Jarju S."/>
            <person name="Secka A."/>
            <person name="Antonio M."/>
            <person name="Oren A."/>
            <person name="Chaudhuri R."/>
            <person name="La Ragione R.M."/>
            <person name="Hildebrand F."/>
            <person name="Pallen M.J."/>
        </authorList>
    </citation>
    <scope>NUCLEOTIDE SEQUENCE [LARGE SCALE GENOMIC DNA]</scope>
    <source>
        <strain evidence="2 3">Sa2BUA2</strain>
    </source>
</reference>
<dbReference type="SUPFAM" id="SSF53850">
    <property type="entry name" value="Periplasmic binding protein-like II"/>
    <property type="match status" value="1"/>
</dbReference>
<proteinExistence type="predicted"/>
<name>A0ABR8YM09_9MICC</name>
<dbReference type="Proteomes" id="UP000652763">
    <property type="component" value="Unassembled WGS sequence"/>
</dbReference>
<gene>
    <name evidence="2" type="ORF">H9638_15860</name>
</gene>
<dbReference type="InterPro" id="IPR006311">
    <property type="entry name" value="TAT_signal"/>
</dbReference>
<keyword evidence="3" id="KW-1185">Reference proteome</keyword>
<dbReference type="InterPro" id="IPR050490">
    <property type="entry name" value="Bact_solute-bd_prot1"/>
</dbReference>
<feature type="signal peptide" evidence="1">
    <location>
        <begin position="1"/>
        <end position="23"/>
    </location>
</feature>
<evidence type="ECO:0000313" key="2">
    <source>
        <dbReference type="EMBL" id="MBD8045287.1"/>
    </source>
</evidence>
<evidence type="ECO:0000256" key="1">
    <source>
        <dbReference type="SAM" id="SignalP"/>
    </source>
</evidence>
<dbReference type="EMBL" id="JACSQC010000009">
    <property type="protein sequence ID" value="MBD8045287.1"/>
    <property type="molecule type" value="Genomic_DNA"/>
</dbReference>
<dbReference type="InterPro" id="IPR006059">
    <property type="entry name" value="SBP"/>
</dbReference>
<dbReference type="PROSITE" id="PS51257">
    <property type="entry name" value="PROKAR_LIPOPROTEIN"/>
    <property type="match status" value="1"/>
</dbReference>
<protein>
    <submittedName>
        <fullName evidence="2">Sugar ABC transporter substrate-binding protein</fullName>
    </submittedName>
</protein>
<dbReference type="PANTHER" id="PTHR43649">
    <property type="entry name" value="ARABINOSE-BINDING PROTEIN-RELATED"/>
    <property type="match status" value="1"/>
</dbReference>
<dbReference type="Gene3D" id="3.40.190.10">
    <property type="entry name" value="Periplasmic binding protein-like II"/>
    <property type="match status" value="1"/>
</dbReference>
<dbReference type="Pfam" id="PF01547">
    <property type="entry name" value="SBP_bac_1"/>
    <property type="match status" value="1"/>
</dbReference>
<keyword evidence="1" id="KW-0732">Signal</keyword>
<dbReference type="PANTHER" id="PTHR43649:SF12">
    <property type="entry name" value="DIACETYLCHITOBIOSE BINDING PROTEIN DASA"/>
    <property type="match status" value="1"/>
</dbReference>